<dbReference type="AlphaFoldDB" id="A0A840HYT3"/>
<dbReference type="GO" id="GO:0006355">
    <property type="term" value="P:regulation of DNA-templated transcription"/>
    <property type="evidence" value="ECO:0007669"/>
    <property type="project" value="UniProtKB-ARBA"/>
</dbReference>
<dbReference type="InterPro" id="IPR019885">
    <property type="entry name" value="Tscrpt_reg_HTH_AsnC-type_CS"/>
</dbReference>
<dbReference type="Pfam" id="PF13412">
    <property type="entry name" value="HTH_24"/>
    <property type="match status" value="1"/>
</dbReference>
<dbReference type="PRINTS" id="PR00033">
    <property type="entry name" value="HTHASNC"/>
</dbReference>
<dbReference type="CDD" id="cd00090">
    <property type="entry name" value="HTH_ARSR"/>
    <property type="match status" value="1"/>
</dbReference>
<keyword evidence="6" id="KW-1185">Reference proteome</keyword>
<protein>
    <submittedName>
        <fullName evidence="5">Lrp/AsnC family leucine-responsive transcriptional regulator</fullName>
    </submittedName>
</protein>
<dbReference type="PROSITE" id="PS00519">
    <property type="entry name" value="HTH_ASNC_1"/>
    <property type="match status" value="1"/>
</dbReference>
<dbReference type="PANTHER" id="PTHR30154">
    <property type="entry name" value="LEUCINE-RESPONSIVE REGULATORY PROTEIN"/>
    <property type="match status" value="1"/>
</dbReference>
<evidence type="ECO:0000259" key="4">
    <source>
        <dbReference type="PROSITE" id="PS50956"/>
    </source>
</evidence>
<dbReference type="SUPFAM" id="SSF54909">
    <property type="entry name" value="Dimeric alpha+beta barrel"/>
    <property type="match status" value="1"/>
</dbReference>
<gene>
    <name evidence="5" type="ORF">GGQ59_000097</name>
</gene>
<accession>A0A840HYT3</accession>
<evidence type="ECO:0000313" key="5">
    <source>
        <dbReference type="EMBL" id="MBB4657597.1"/>
    </source>
</evidence>
<dbReference type="InterPro" id="IPR019887">
    <property type="entry name" value="Tscrpt_reg_AsnC/Lrp_C"/>
</dbReference>
<proteinExistence type="predicted"/>
<dbReference type="EMBL" id="JACHOB010000001">
    <property type="protein sequence ID" value="MBB4657597.1"/>
    <property type="molecule type" value="Genomic_DNA"/>
</dbReference>
<dbReference type="PROSITE" id="PS50956">
    <property type="entry name" value="HTH_ASNC_2"/>
    <property type="match status" value="1"/>
</dbReference>
<reference evidence="5 6" key="1">
    <citation type="submission" date="2020-08" db="EMBL/GenBank/DDBJ databases">
        <title>Genomic Encyclopedia of Type Strains, Phase IV (KMG-IV): sequencing the most valuable type-strain genomes for metagenomic binning, comparative biology and taxonomic classification.</title>
        <authorList>
            <person name="Goeker M."/>
        </authorList>
    </citation>
    <scope>NUCLEOTIDE SEQUENCE [LARGE SCALE GENOMIC DNA]</scope>
    <source>
        <strain evidence="5 6">DSM 102850</strain>
    </source>
</reference>
<dbReference type="InterPro" id="IPR036390">
    <property type="entry name" value="WH_DNA-bd_sf"/>
</dbReference>
<evidence type="ECO:0000256" key="3">
    <source>
        <dbReference type="ARBA" id="ARBA00023163"/>
    </source>
</evidence>
<evidence type="ECO:0000256" key="2">
    <source>
        <dbReference type="ARBA" id="ARBA00023125"/>
    </source>
</evidence>
<name>A0A840HYT3_9PROT</name>
<dbReference type="Gene3D" id="1.10.10.10">
    <property type="entry name" value="Winged helix-like DNA-binding domain superfamily/Winged helix DNA-binding domain"/>
    <property type="match status" value="1"/>
</dbReference>
<dbReference type="InterPro" id="IPR011008">
    <property type="entry name" value="Dimeric_a/b-barrel"/>
</dbReference>
<keyword evidence="1" id="KW-0805">Transcription regulation</keyword>
<dbReference type="GO" id="GO:0043565">
    <property type="term" value="F:sequence-specific DNA binding"/>
    <property type="evidence" value="ECO:0007669"/>
    <property type="project" value="InterPro"/>
</dbReference>
<dbReference type="InterPro" id="IPR000485">
    <property type="entry name" value="AsnC-type_HTH_dom"/>
</dbReference>
<comment type="caution">
    <text evidence="5">The sequence shown here is derived from an EMBL/GenBank/DDBJ whole genome shotgun (WGS) entry which is preliminary data.</text>
</comment>
<dbReference type="Pfam" id="PF01037">
    <property type="entry name" value="AsnC_trans_reg"/>
    <property type="match status" value="1"/>
</dbReference>
<dbReference type="Gene3D" id="3.30.70.920">
    <property type="match status" value="1"/>
</dbReference>
<dbReference type="SMART" id="SM00344">
    <property type="entry name" value="HTH_ASNC"/>
    <property type="match status" value="1"/>
</dbReference>
<dbReference type="FunFam" id="1.10.10.10:FF:000186">
    <property type="entry name" value="AsnC family transcriptional regulator"/>
    <property type="match status" value="1"/>
</dbReference>
<dbReference type="InterPro" id="IPR011991">
    <property type="entry name" value="ArsR-like_HTH"/>
</dbReference>
<keyword evidence="3" id="KW-0804">Transcription</keyword>
<dbReference type="InterPro" id="IPR019888">
    <property type="entry name" value="Tscrpt_reg_AsnC-like"/>
</dbReference>
<dbReference type="GO" id="GO:0043200">
    <property type="term" value="P:response to amino acid"/>
    <property type="evidence" value="ECO:0007669"/>
    <property type="project" value="TreeGrafter"/>
</dbReference>
<dbReference type="Proteomes" id="UP000563524">
    <property type="component" value="Unassembled WGS sequence"/>
</dbReference>
<organism evidence="5 6">
    <name type="scientific">Parvularcula dongshanensis</name>
    <dbReference type="NCBI Taxonomy" id="1173995"/>
    <lineage>
        <taxon>Bacteria</taxon>
        <taxon>Pseudomonadati</taxon>
        <taxon>Pseudomonadota</taxon>
        <taxon>Alphaproteobacteria</taxon>
        <taxon>Parvularculales</taxon>
        <taxon>Parvularculaceae</taxon>
        <taxon>Parvularcula</taxon>
    </lineage>
</organism>
<feature type="domain" description="HTH asnC-type" evidence="4">
    <location>
        <begin position="3"/>
        <end position="64"/>
    </location>
</feature>
<dbReference type="GO" id="GO:0005829">
    <property type="term" value="C:cytosol"/>
    <property type="evidence" value="ECO:0007669"/>
    <property type="project" value="TreeGrafter"/>
</dbReference>
<dbReference type="PANTHER" id="PTHR30154:SF34">
    <property type="entry name" value="TRANSCRIPTIONAL REGULATOR AZLB"/>
    <property type="match status" value="1"/>
</dbReference>
<evidence type="ECO:0000256" key="1">
    <source>
        <dbReference type="ARBA" id="ARBA00023015"/>
    </source>
</evidence>
<evidence type="ECO:0000313" key="6">
    <source>
        <dbReference type="Proteomes" id="UP000563524"/>
    </source>
</evidence>
<dbReference type="SUPFAM" id="SSF46785">
    <property type="entry name" value="Winged helix' DNA-binding domain"/>
    <property type="match status" value="1"/>
</dbReference>
<dbReference type="InterPro" id="IPR036388">
    <property type="entry name" value="WH-like_DNA-bd_sf"/>
</dbReference>
<sequence>MKLDQIDLKILRYLQENARITNAELAERVGLSPTPCLRRLRRLEADGIIRGYRTEVNRDVLGLSVTVMILVKLEKEDEPSLRAFEEVAIRRPEIMECQLVTGKFDYFLRVVLPTLTSYEAFLSETLLRTENIASIESSFTLREVTKKAVLPSF</sequence>
<keyword evidence="2" id="KW-0238">DNA-binding</keyword>